<dbReference type="STRING" id="1802315.A3F51_03765"/>
<organism evidence="3 4">
    <name type="scientific">Candidatus Taylorbacteria bacterium RIFCSPHIGHO2_12_FULL_45_16</name>
    <dbReference type="NCBI Taxonomy" id="1802315"/>
    <lineage>
        <taxon>Bacteria</taxon>
        <taxon>Candidatus Tayloriibacteriota</taxon>
    </lineage>
</organism>
<reference evidence="3 4" key="1">
    <citation type="journal article" date="2016" name="Nat. Commun.">
        <title>Thousands of microbial genomes shed light on interconnected biogeochemical processes in an aquifer system.</title>
        <authorList>
            <person name="Anantharaman K."/>
            <person name="Brown C.T."/>
            <person name="Hug L.A."/>
            <person name="Sharon I."/>
            <person name="Castelle C.J."/>
            <person name="Probst A.J."/>
            <person name="Thomas B.C."/>
            <person name="Singh A."/>
            <person name="Wilkins M.J."/>
            <person name="Karaoz U."/>
            <person name="Brodie E.L."/>
            <person name="Williams K.H."/>
            <person name="Hubbard S.S."/>
            <person name="Banfield J.F."/>
        </authorList>
    </citation>
    <scope>NUCLEOTIDE SEQUENCE [LARGE SCALE GENOMIC DNA]</scope>
</reference>
<keyword evidence="2" id="KW-1277">Toxin-antitoxin system</keyword>
<dbReference type="Gene3D" id="1.10.1220.10">
    <property type="entry name" value="Met repressor-like"/>
    <property type="match status" value="1"/>
</dbReference>
<protein>
    <recommendedName>
        <fullName evidence="5">Damage-inducible protein J</fullName>
    </recommendedName>
</protein>
<gene>
    <name evidence="3" type="ORF">A3F51_03765</name>
</gene>
<evidence type="ECO:0008006" key="5">
    <source>
        <dbReference type="Google" id="ProtNLM"/>
    </source>
</evidence>
<name>A0A1G2N3H4_9BACT</name>
<dbReference type="InterPro" id="IPR007337">
    <property type="entry name" value="RelB/DinJ"/>
</dbReference>
<comment type="caution">
    <text evidence="3">The sequence shown here is derived from an EMBL/GenBank/DDBJ whole genome shotgun (WGS) entry which is preliminary data.</text>
</comment>
<evidence type="ECO:0000256" key="2">
    <source>
        <dbReference type="ARBA" id="ARBA00022649"/>
    </source>
</evidence>
<evidence type="ECO:0000313" key="4">
    <source>
        <dbReference type="Proteomes" id="UP000178089"/>
    </source>
</evidence>
<dbReference type="AlphaFoldDB" id="A0A1G2N3H4"/>
<dbReference type="PANTHER" id="PTHR38781:SF1">
    <property type="entry name" value="ANTITOXIN DINJ-RELATED"/>
    <property type="match status" value="1"/>
</dbReference>
<accession>A0A1G2N3H4</accession>
<comment type="similarity">
    <text evidence="1">Belongs to the RelB/DinJ antitoxin family.</text>
</comment>
<sequence length="90" mass="10251">MKTVINIKVDRDIKEHAFKVAKNMGLPLSTIINAFLKKFIADQSITFTAPLKPSKNLEKILKRADKDIKMGRNLSPVFTNVEDMMAYLNK</sequence>
<dbReference type="GO" id="GO:0006351">
    <property type="term" value="P:DNA-templated transcription"/>
    <property type="evidence" value="ECO:0007669"/>
    <property type="project" value="TreeGrafter"/>
</dbReference>
<dbReference type="GO" id="GO:0006355">
    <property type="term" value="P:regulation of DNA-templated transcription"/>
    <property type="evidence" value="ECO:0007669"/>
    <property type="project" value="InterPro"/>
</dbReference>
<evidence type="ECO:0000313" key="3">
    <source>
        <dbReference type="EMBL" id="OHA29811.1"/>
    </source>
</evidence>
<proteinExistence type="inferred from homology"/>
<evidence type="ECO:0000256" key="1">
    <source>
        <dbReference type="ARBA" id="ARBA00010562"/>
    </source>
</evidence>
<dbReference type="Pfam" id="PF04221">
    <property type="entry name" value="RelB"/>
    <property type="match status" value="1"/>
</dbReference>
<dbReference type="PANTHER" id="PTHR38781">
    <property type="entry name" value="ANTITOXIN DINJ-RELATED"/>
    <property type="match status" value="1"/>
</dbReference>
<dbReference type="Proteomes" id="UP000178089">
    <property type="component" value="Unassembled WGS sequence"/>
</dbReference>
<dbReference type="InterPro" id="IPR013321">
    <property type="entry name" value="Arc_rbn_hlx_hlx"/>
</dbReference>
<dbReference type="EMBL" id="MHRT01000001">
    <property type="protein sequence ID" value="OHA29811.1"/>
    <property type="molecule type" value="Genomic_DNA"/>
</dbReference>
<dbReference type="NCBIfam" id="TIGR02384">
    <property type="entry name" value="RelB_DinJ"/>
    <property type="match status" value="1"/>
</dbReference>